<sequence>MNNYDTFPDNVRVTIQPNGLTGRIVARCHNNPFIERYRVLVDNTTTTLDIEARRLRRRDDIDMRPRPGRGPR</sequence>
<reference evidence="1 2" key="1">
    <citation type="submission" date="2021-04" db="EMBL/GenBank/DDBJ databases">
        <title>Ruania sp. nov., isolated from sandy soil of mangrove forest.</title>
        <authorList>
            <person name="Ge X."/>
            <person name="Huang R."/>
            <person name="Liu W."/>
        </authorList>
    </citation>
    <scope>NUCLEOTIDE SEQUENCE [LARGE SCALE GENOMIC DNA]</scope>
    <source>
        <strain evidence="1 2">N2-46</strain>
    </source>
</reference>
<accession>A0ABS7SAN8</accession>
<name>A0ABS7SAN8_9MICO</name>
<comment type="caution">
    <text evidence="1">The sequence shown here is derived from an EMBL/GenBank/DDBJ whole genome shotgun (WGS) entry which is preliminary data.</text>
</comment>
<protein>
    <submittedName>
        <fullName evidence="1">Uncharacterized protein</fullName>
    </submittedName>
</protein>
<evidence type="ECO:0000313" key="2">
    <source>
        <dbReference type="Proteomes" id="UP000826651"/>
    </source>
</evidence>
<gene>
    <name evidence="1" type="ORF">KCQ71_13905</name>
</gene>
<dbReference type="RefSeq" id="WP_223406879.1">
    <property type="nucleotide sequence ID" value="NZ_JAGSHT010000013.1"/>
</dbReference>
<keyword evidence="2" id="KW-1185">Reference proteome</keyword>
<organism evidence="1 2">
    <name type="scientific">Occultella gossypii</name>
    <dbReference type="NCBI Taxonomy" id="2800820"/>
    <lineage>
        <taxon>Bacteria</taxon>
        <taxon>Bacillati</taxon>
        <taxon>Actinomycetota</taxon>
        <taxon>Actinomycetes</taxon>
        <taxon>Micrococcales</taxon>
        <taxon>Ruaniaceae</taxon>
        <taxon>Occultella</taxon>
    </lineage>
</organism>
<evidence type="ECO:0000313" key="1">
    <source>
        <dbReference type="EMBL" id="MBZ2197255.1"/>
    </source>
</evidence>
<dbReference type="EMBL" id="JAGSHT010000013">
    <property type="protein sequence ID" value="MBZ2197255.1"/>
    <property type="molecule type" value="Genomic_DNA"/>
</dbReference>
<proteinExistence type="predicted"/>
<dbReference type="Proteomes" id="UP000826651">
    <property type="component" value="Unassembled WGS sequence"/>
</dbReference>